<dbReference type="InterPro" id="IPR036388">
    <property type="entry name" value="WH-like_DNA-bd_sf"/>
</dbReference>
<dbReference type="GO" id="GO:0006313">
    <property type="term" value="P:DNA transposition"/>
    <property type="evidence" value="ECO:0007669"/>
    <property type="project" value="InterPro"/>
</dbReference>
<sequence length="92" mass="10867">MKTKRKFNPEFKAKVVLESLKERSSIEELASKFDLHPSQISIWRKQFLENSSLVFDNNPKSDKDEKEVLIKELYSQIGELKVANDWLKKKLQ</sequence>
<dbReference type="InterPro" id="IPR009057">
    <property type="entry name" value="Homeodomain-like_sf"/>
</dbReference>
<reference evidence="1" key="1">
    <citation type="submission" date="2019-08" db="EMBL/GenBank/DDBJ databases">
        <authorList>
            <person name="Kucharzyk K."/>
            <person name="Murdoch R.W."/>
            <person name="Higgins S."/>
            <person name="Loffler F."/>
        </authorList>
    </citation>
    <scope>NUCLEOTIDE SEQUENCE</scope>
</reference>
<evidence type="ECO:0008006" key="2">
    <source>
        <dbReference type="Google" id="ProtNLM"/>
    </source>
</evidence>
<dbReference type="AlphaFoldDB" id="A0A644W012"/>
<evidence type="ECO:0000313" key="1">
    <source>
        <dbReference type="EMBL" id="MPL97049.1"/>
    </source>
</evidence>
<dbReference type="EMBL" id="VSSQ01000538">
    <property type="protein sequence ID" value="MPL97049.1"/>
    <property type="molecule type" value="Genomic_DNA"/>
</dbReference>
<proteinExistence type="predicted"/>
<name>A0A644W012_9ZZZZ</name>
<dbReference type="Gene3D" id="1.10.10.10">
    <property type="entry name" value="Winged helix-like DNA-binding domain superfamily/Winged helix DNA-binding domain"/>
    <property type="match status" value="1"/>
</dbReference>
<dbReference type="GO" id="GO:0003677">
    <property type="term" value="F:DNA binding"/>
    <property type="evidence" value="ECO:0007669"/>
    <property type="project" value="InterPro"/>
</dbReference>
<dbReference type="GO" id="GO:0004803">
    <property type="term" value="F:transposase activity"/>
    <property type="evidence" value="ECO:0007669"/>
    <property type="project" value="InterPro"/>
</dbReference>
<dbReference type="InterPro" id="IPR002514">
    <property type="entry name" value="Transposase_8"/>
</dbReference>
<gene>
    <name evidence="1" type="ORF">SDC9_43237</name>
</gene>
<organism evidence="1">
    <name type="scientific">bioreactor metagenome</name>
    <dbReference type="NCBI Taxonomy" id="1076179"/>
    <lineage>
        <taxon>unclassified sequences</taxon>
        <taxon>metagenomes</taxon>
        <taxon>ecological metagenomes</taxon>
    </lineage>
</organism>
<comment type="caution">
    <text evidence="1">The sequence shown here is derived from an EMBL/GenBank/DDBJ whole genome shotgun (WGS) entry which is preliminary data.</text>
</comment>
<protein>
    <recommendedName>
        <fullName evidence="2">Transposase</fullName>
    </recommendedName>
</protein>
<accession>A0A644W012</accession>
<dbReference type="SUPFAM" id="SSF46689">
    <property type="entry name" value="Homeodomain-like"/>
    <property type="match status" value="1"/>
</dbReference>
<dbReference type="Pfam" id="PF01527">
    <property type="entry name" value="HTH_Tnp_1"/>
    <property type="match status" value="1"/>
</dbReference>